<dbReference type="AlphaFoldDB" id="A0A431WSY8"/>
<comment type="caution">
    <text evidence="2">The sequence shown here is derived from an EMBL/GenBank/DDBJ whole genome shotgun (WGS) entry which is preliminary data.</text>
</comment>
<gene>
    <name evidence="2" type="ORF">EKG38_11270</name>
</gene>
<proteinExistence type="predicted"/>
<organism evidence="2 3">
    <name type="scientific">Shewanella canadensis</name>
    <dbReference type="NCBI Taxonomy" id="271096"/>
    <lineage>
        <taxon>Bacteria</taxon>
        <taxon>Pseudomonadati</taxon>
        <taxon>Pseudomonadota</taxon>
        <taxon>Gammaproteobacteria</taxon>
        <taxon>Alteromonadales</taxon>
        <taxon>Shewanellaceae</taxon>
        <taxon>Shewanella</taxon>
    </lineage>
</organism>
<feature type="signal peptide" evidence="1">
    <location>
        <begin position="1"/>
        <end position="21"/>
    </location>
</feature>
<sequence>MNKWFLVIFTVLLAGLAPSVASSERQVLRHIEALSRDNYYVDIDDPTVPFQARDIVGGEHENEYHILGFQGDTFIIVVQSIEGEAGYSLRGDGYDRQREELGDIVTVKDRHTWISIGVSAHPYAEYILTVKKNE</sequence>
<name>A0A431WSY8_9GAMM</name>
<protein>
    <submittedName>
        <fullName evidence="2">Uncharacterized protein</fullName>
    </submittedName>
</protein>
<reference evidence="2 3" key="1">
    <citation type="submission" date="2018-12" db="EMBL/GenBank/DDBJ databases">
        <authorList>
            <person name="Yu L."/>
        </authorList>
    </citation>
    <scope>NUCLEOTIDE SEQUENCE [LARGE SCALE GENOMIC DNA]</scope>
    <source>
        <strain evidence="2 3">HAW-EB2</strain>
    </source>
</reference>
<keyword evidence="1" id="KW-0732">Signal</keyword>
<dbReference type="RefSeq" id="WP_126520355.1">
    <property type="nucleotide sequence ID" value="NZ_RXNU01000005.1"/>
</dbReference>
<dbReference type="EMBL" id="RXNU01000005">
    <property type="protein sequence ID" value="RTR38742.1"/>
    <property type="molecule type" value="Genomic_DNA"/>
</dbReference>
<evidence type="ECO:0000313" key="3">
    <source>
        <dbReference type="Proteomes" id="UP000267448"/>
    </source>
</evidence>
<feature type="chain" id="PRO_5019359439" evidence="1">
    <location>
        <begin position="22"/>
        <end position="134"/>
    </location>
</feature>
<keyword evidence="3" id="KW-1185">Reference proteome</keyword>
<evidence type="ECO:0000256" key="1">
    <source>
        <dbReference type="SAM" id="SignalP"/>
    </source>
</evidence>
<accession>A0A431WSY8</accession>
<dbReference type="OrthoDB" id="6400387at2"/>
<dbReference type="Proteomes" id="UP000267448">
    <property type="component" value="Unassembled WGS sequence"/>
</dbReference>
<evidence type="ECO:0000313" key="2">
    <source>
        <dbReference type="EMBL" id="RTR38742.1"/>
    </source>
</evidence>